<gene>
    <name evidence="1" type="ORF">PENTCL1PPCAC_11417</name>
</gene>
<keyword evidence="2" id="KW-1185">Reference proteome</keyword>
<comment type="caution">
    <text evidence="1">The sequence shown here is derived from an EMBL/GenBank/DDBJ whole genome shotgun (WGS) entry which is preliminary data.</text>
</comment>
<evidence type="ECO:0008006" key="3">
    <source>
        <dbReference type="Google" id="ProtNLM"/>
    </source>
</evidence>
<reference evidence="1" key="1">
    <citation type="submission" date="2023-10" db="EMBL/GenBank/DDBJ databases">
        <title>Genome assembly of Pristionchus species.</title>
        <authorList>
            <person name="Yoshida K."/>
            <person name="Sommer R.J."/>
        </authorList>
    </citation>
    <scope>NUCLEOTIDE SEQUENCE</scope>
    <source>
        <strain evidence="1">RS0144</strain>
    </source>
</reference>
<dbReference type="Proteomes" id="UP001432027">
    <property type="component" value="Unassembled WGS sequence"/>
</dbReference>
<accession>A0AAV5T2N4</accession>
<evidence type="ECO:0000313" key="2">
    <source>
        <dbReference type="Proteomes" id="UP001432027"/>
    </source>
</evidence>
<protein>
    <recommendedName>
        <fullName evidence="3">Major sperm protein</fullName>
    </recommendedName>
</protein>
<sequence length="113" mass="12645">DSITLISPPVINFPHLKSCYTHVYLRNNNAIPLYAKGKSSENTTIVSPVFSIIPPKSTAIFTVQIDADDRRINGEMQITKFTLGAFPETETARSYFEECSNPQYNGILHSYGM</sequence>
<name>A0AAV5T2N4_9BILA</name>
<proteinExistence type="predicted"/>
<dbReference type="InterPro" id="IPR008962">
    <property type="entry name" value="PapD-like_sf"/>
</dbReference>
<organism evidence="1 2">
    <name type="scientific">Pristionchus entomophagus</name>
    <dbReference type="NCBI Taxonomy" id="358040"/>
    <lineage>
        <taxon>Eukaryota</taxon>
        <taxon>Metazoa</taxon>
        <taxon>Ecdysozoa</taxon>
        <taxon>Nematoda</taxon>
        <taxon>Chromadorea</taxon>
        <taxon>Rhabditida</taxon>
        <taxon>Rhabditina</taxon>
        <taxon>Diplogasteromorpha</taxon>
        <taxon>Diplogasteroidea</taxon>
        <taxon>Neodiplogasteridae</taxon>
        <taxon>Pristionchus</taxon>
    </lineage>
</organism>
<dbReference type="EMBL" id="BTSX01000003">
    <property type="protein sequence ID" value="GMS89242.1"/>
    <property type="molecule type" value="Genomic_DNA"/>
</dbReference>
<dbReference type="AlphaFoldDB" id="A0AAV5T2N4"/>
<feature type="non-terminal residue" evidence="1">
    <location>
        <position position="1"/>
    </location>
</feature>
<dbReference type="SUPFAM" id="SSF49354">
    <property type="entry name" value="PapD-like"/>
    <property type="match status" value="1"/>
</dbReference>
<evidence type="ECO:0000313" key="1">
    <source>
        <dbReference type="EMBL" id="GMS89242.1"/>
    </source>
</evidence>